<dbReference type="Pfam" id="PF22746">
    <property type="entry name" value="SHOCT-like_DUF2089-C"/>
    <property type="match status" value="1"/>
</dbReference>
<dbReference type="EMBL" id="CP002351">
    <property type="protein sequence ID" value="AEH52001.1"/>
    <property type="molecule type" value="Genomic_DNA"/>
</dbReference>
<dbReference type="AlphaFoldDB" id="F7YWL9"/>
<dbReference type="OrthoDB" id="47255at2"/>
<evidence type="ECO:0000313" key="4">
    <source>
        <dbReference type="Proteomes" id="UP000006804"/>
    </source>
</evidence>
<reference evidence="3 4" key="1">
    <citation type="submission" date="2010-11" db="EMBL/GenBank/DDBJ databases">
        <title>The complete genome of Thermotoga thermarum DSM 5069.</title>
        <authorList>
            <consortium name="US DOE Joint Genome Institute (JGI-PGF)"/>
            <person name="Lucas S."/>
            <person name="Copeland A."/>
            <person name="Lapidus A."/>
            <person name="Bruce D."/>
            <person name="Goodwin L."/>
            <person name="Pitluck S."/>
            <person name="Kyrpides N."/>
            <person name="Mavromatis K."/>
            <person name="Ivanova N."/>
            <person name="Zeytun A."/>
            <person name="Brettin T."/>
            <person name="Detter J.C."/>
            <person name="Tapia R."/>
            <person name="Han C."/>
            <person name="Land M."/>
            <person name="Hauser L."/>
            <person name="Markowitz V."/>
            <person name="Cheng J.-F."/>
            <person name="Hugenholtz P."/>
            <person name="Woyke T."/>
            <person name="Wu D."/>
            <person name="Spring S."/>
            <person name="Schroeder M."/>
            <person name="Brambilla E."/>
            <person name="Klenk H.-P."/>
            <person name="Eisen J.A."/>
        </authorList>
    </citation>
    <scope>NUCLEOTIDE SEQUENCE [LARGE SCALE GENOMIC DNA]</scope>
    <source>
        <strain evidence="3 4">DSM 5069</strain>
    </source>
</reference>
<gene>
    <name evidence="3" type="ORF">Theth_1961</name>
</gene>
<dbReference type="KEGG" id="tta:Theth_1961"/>
<dbReference type="STRING" id="688269.Theth_1961"/>
<proteinExistence type="predicted"/>
<evidence type="ECO:0000256" key="1">
    <source>
        <dbReference type="SAM" id="Coils"/>
    </source>
</evidence>
<dbReference type="InterPro" id="IPR053959">
    <property type="entry name" value="YvlB/LiaX_N"/>
</dbReference>
<keyword evidence="1" id="KW-0175">Coiled coil</keyword>
<name>F7YWL9_9THEM</name>
<dbReference type="RefSeq" id="WP_013933208.1">
    <property type="nucleotide sequence ID" value="NC_015707.1"/>
</dbReference>
<dbReference type="Proteomes" id="UP000006804">
    <property type="component" value="Chromosome"/>
</dbReference>
<feature type="domain" description="YvlB/LiaX N-terminal" evidence="2">
    <location>
        <begin position="3"/>
        <end position="30"/>
    </location>
</feature>
<dbReference type="PATRIC" id="fig|688269.3.peg.2022"/>
<protein>
    <recommendedName>
        <fullName evidence="2">YvlB/LiaX N-terminal domain-containing protein</fullName>
    </recommendedName>
</protein>
<evidence type="ECO:0000259" key="2">
    <source>
        <dbReference type="Pfam" id="PF22746"/>
    </source>
</evidence>
<organism evidence="3 4">
    <name type="scientific">Pseudothermotoga thermarum DSM 5069</name>
    <dbReference type="NCBI Taxonomy" id="688269"/>
    <lineage>
        <taxon>Bacteria</taxon>
        <taxon>Thermotogati</taxon>
        <taxon>Thermotogota</taxon>
        <taxon>Thermotogae</taxon>
        <taxon>Thermotogales</taxon>
        <taxon>Thermotogaceae</taxon>
        <taxon>Pseudothermotoga</taxon>
    </lineage>
</organism>
<feature type="coiled-coil region" evidence="1">
    <location>
        <begin position="88"/>
        <end position="115"/>
    </location>
</feature>
<keyword evidence="4" id="KW-1185">Reference proteome</keyword>
<dbReference type="eggNOG" id="ENOG50305PD">
    <property type="taxonomic scope" value="Bacteria"/>
</dbReference>
<evidence type="ECO:0000313" key="3">
    <source>
        <dbReference type="EMBL" id="AEH52001.1"/>
    </source>
</evidence>
<accession>F7YWL9</accession>
<sequence length="125" mass="13998">MREEFVRVMNLVKEGKLTSEQAAELIETMMSNFASSEKQTHEMSKKLIKVQVRSSKGDNVDIQLPLKLSKLLILGLPALKEKMPDVDLNVISQQLQEALENLENLEGDIVNITASDGTTVRVFVE</sequence>
<dbReference type="HOGENOM" id="CLU_132548_2_1_0"/>